<reference evidence="2 3" key="1">
    <citation type="journal article" date="2015" name="Genome Announc.">
        <title>Expanding the biotechnology potential of lactobacilli through comparative genomics of 213 strains and associated genera.</title>
        <authorList>
            <person name="Sun Z."/>
            <person name="Harris H.M."/>
            <person name="McCann A."/>
            <person name="Guo C."/>
            <person name="Argimon S."/>
            <person name="Zhang W."/>
            <person name="Yang X."/>
            <person name="Jeffery I.B."/>
            <person name="Cooney J.C."/>
            <person name="Kagawa T.F."/>
            <person name="Liu W."/>
            <person name="Song Y."/>
            <person name="Salvetti E."/>
            <person name="Wrobel A."/>
            <person name="Rasinkangas P."/>
            <person name="Parkhill J."/>
            <person name="Rea M.C."/>
            <person name="O'Sullivan O."/>
            <person name="Ritari J."/>
            <person name="Douillard F.P."/>
            <person name="Paul Ross R."/>
            <person name="Yang R."/>
            <person name="Briner A.E."/>
            <person name="Felis G.E."/>
            <person name="de Vos W.M."/>
            <person name="Barrangou R."/>
            <person name="Klaenhammer T.R."/>
            <person name="Caufield P.W."/>
            <person name="Cui Y."/>
            <person name="Zhang H."/>
            <person name="O'Toole P.W."/>
        </authorList>
    </citation>
    <scope>NUCLEOTIDE SEQUENCE [LARGE SCALE GENOMIC DNA]</scope>
    <source>
        <strain evidence="2 3">DSM 19910</strain>
    </source>
</reference>
<proteinExistence type="predicted"/>
<evidence type="ECO:0000313" key="3">
    <source>
        <dbReference type="Proteomes" id="UP000051621"/>
    </source>
</evidence>
<gene>
    <name evidence="2" type="ORF">FC81_GL000133</name>
</gene>
<protein>
    <recommendedName>
        <fullName evidence="4">DUF4352 domain-containing protein</fullName>
    </recommendedName>
</protein>
<accession>A0A0R1M786</accession>
<dbReference type="Proteomes" id="UP000051621">
    <property type="component" value="Unassembled WGS sequence"/>
</dbReference>
<keyword evidence="1" id="KW-0732">Signal</keyword>
<name>A0A0R1M786_9LACO</name>
<feature type="chain" id="PRO_5006407785" description="DUF4352 domain-containing protein" evidence="1">
    <location>
        <begin position="30"/>
        <end position="190"/>
    </location>
</feature>
<dbReference type="AlphaFoldDB" id="A0A0R1M786"/>
<organism evidence="2 3">
    <name type="scientific">Liquorilactobacillus capillatus DSM 19910</name>
    <dbReference type="NCBI Taxonomy" id="1423731"/>
    <lineage>
        <taxon>Bacteria</taxon>
        <taxon>Bacillati</taxon>
        <taxon>Bacillota</taxon>
        <taxon>Bacilli</taxon>
        <taxon>Lactobacillales</taxon>
        <taxon>Lactobacillaceae</taxon>
        <taxon>Liquorilactobacillus</taxon>
    </lineage>
</organism>
<comment type="caution">
    <text evidence="2">The sequence shown here is derived from an EMBL/GenBank/DDBJ whole genome shotgun (WGS) entry which is preliminary data.</text>
</comment>
<dbReference type="EMBL" id="AZEF01000055">
    <property type="protein sequence ID" value="KRL00235.1"/>
    <property type="molecule type" value="Genomic_DNA"/>
</dbReference>
<feature type="signal peptide" evidence="1">
    <location>
        <begin position="1"/>
        <end position="29"/>
    </location>
</feature>
<evidence type="ECO:0000313" key="2">
    <source>
        <dbReference type="EMBL" id="KRL00235.1"/>
    </source>
</evidence>
<sequence>MEEFMHKTFFIIAATVALLSLSVGTTANAKNTKKKNFLVVKVNKSTNTVGALKFSFSKIKNEKVKNKEVNYTDAEENMDDQDNLKKEYYRTTVYYELRNLGKEPVDLSYSLNSIIDDSGKDYSDDGSASGYGFDTLAGEKKLQPKTSKTGRFILISNHKITITKPRINVGDEYSDDENEIADGGIAAIAE</sequence>
<keyword evidence="3" id="KW-1185">Reference proteome</keyword>
<evidence type="ECO:0000256" key="1">
    <source>
        <dbReference type="SAM" id="SignalP"/>
    </source>
</evidence>
<evidence type="ECO:0008006" key="4">
    <source>
        <dbReference type="Google" id="ProtNLM"/>
    </source>
</evidence>
<dbReference type="PATRIC" id="fig|1423731.3.peg.138"/>